<comment type="caution">
    <text evidence="3">The sequence shown here is derived from an EMBL/GenBank/DDBJ whole genome shotgun (WGS) entry which is preliminary data.</text>
</comment>
<evidence type="ECO:0008006" key="5">
    <source>
        <dbReference type="Google" id="ProtNLM"/>
    </source>
</evidence>
<gene>
    <name evidence="3" type="ORF">K6T79_18430</name>
</gene>
<feature type="transmembrane region" description="Helical" evidence="2">
    <location>
        <begin position="38"/>
        <end position="55"/>
    </location>
</feature>
<feature type="region of interest" description="Disordered" evidence="1">
    <location>
        <begin position="1"/>
        <end position="32"/>
    </location>
</feature>
<dbReference type="EMBL" id="JAYJJR010000013">
    <property type="protein sequence ID" value="MEB3023023.1"/>
    <property type="molecule type" value="Genomic_DNA"/>
</dbReference>
<keyword evidence="2" id="KW-1133">Transmembrane helix</keyword>
<sequence length="124" mass="13356">MNDVADQMHSGPSPKDPAAISPRAGSDARGRLQRKSRYAAAAAVMAAVAVLSVAGCEHRIDRGMVVGKDHFPGVTTWVECGADCLTRHDRLPAWSLELRDGARSGYRPVTEAEYGRYDIGSVYP</sequence>
<organism evidence="3 4">
    <name type="scientific">[Mycobacterium] crassicus</name>
    <dbReference type="NCBI Taxonomy" id="2872309"/>
    <lineage>
        <taxon>Bacteria</taxon>
        <taxon>Bacillati</taxon>
        <taxon>Actinomycetota</taxon>
        <taxon>Actinomycetes</taxon>
        <taxon>Mycobacteriales</taxon>
        <taxon>Mycobacteriaceae</taxon>
        <taxon>Mycolicibacter</taxon>
    </lineage>
</organism>
<evidence type="ECO:0000256" key="1">
    <source>
        <dbReference type="SAM" id="MobiDB-lite"/>
    </source>
</evidence>
<evidence type="ECO:0000313" key="3">
    <source>
        <dbReference type="EMBL" id="MEB3023023.1"/>
    </source>
</evidence>
<reference evidence="3 4" key="1">
    <citation type="submission" date="2023-12" db="EMBL/GenBank/DDBJ databases">
        <title>Description of new species of Mycobacterium terrae complex isolated from sewage at the Sao Paulo Zoological Park Foundation in Brazil.</title>
        <authorList>
            <person name="Romagnoli C.L."/>
            <person name="Conceicao E.C."/>
            <person name="Machado E."/>
            <person name="Barreto L.B.P.F."/>
            <person name="Sharma A."/>
            <person name="Silva N.M."/>
            <person name="Marques L.E."/>
            <person name="Juliana M.A."/>
            <person name="Lourenco M.C.S."/>
            <person name="Digiampietri L.A."/>
            <person name="Suffys P.N."/>
            <person name="Viana-Niero C."/>
        </authorList>
    </citation>
    <scope>NUCLEOTIDE SEQUENCE [LARGE SCALE GENOMIC DNA]</scope>
    <source>
        <strain evidence="3 4">MYC098</strain>
    </source>
</reference>
<protein>
    <recommendedName>
        <fullName evidence="5">Lipoprotein</fullName>
    </recommendedName>
</protein>
<accession>A0ABU5XLH0</accession>
<evidence type="ECO:0000256" key="2">
    <source>
        <dbReference type="SAM" id="Phobius"/>
    </source>
</evidence>
<proteinExistence type="predicted"/>
<name>A0ABU5XLH0_9MYCO</name>
<dbReference type="RefSeq" id="WP_329782045.1">
    <property type="nucleotide sequence ID" value="NZ_JAYJJR010000013.1"/>
</dbReference>
<keyword evidence="2" id="KW-0812">Transmembrane</keyword>
<dbReference type="Proteomes" id="UP001299596">
    <property type="component" value="Unassembled WGS sequence"/>
</dbReference>
<keyword evidence="2" id="KW-0472">Membrane</keyword>
<keyword evidence="4" id="KW-1185">Reference proteome</keyword>
<evidence type="ECO:0000313" key="4">
    <source>
        <dbReference type="Proteomes" id="UP001299596"/>
    </source>
</evidence>